<accession>A0ABQ8UPJ3</accession>
<dbReference type="Proteomes" id="UP001141327">
    <property type="component" value="Unassembled WGS sequence"/>
</dbReference>
<keyword evidence="1" id="KW-0472">Membrane</keyword>
<sequence length="253" mass="28418">MLTNKRFATLYRHNDALWAQYFIQDNHLLRAHVEQPPDVDLADFVERGSHFSADAATRYGLSPYGFEASYKLYVTAVAEGRAESRRRAAEYQHRRRKTRCQTVCGTLWIVCVPLLAALFAFLVMLGLAYDNTVSFTVSLAPILAYCLLFPIVVALFFWLLGPLLIYLLVALSLPTVQVVAYPHFSGECHTDLHVFCFPAVGGQLLSLYADGVMHPSYHLVLIPWYLLVIALTAYGLSSVPIGIIQSRHITQSH</sequence>
<keyword evidence="1" id="KW-0812">Transmembrane</keyword>
<protein>
    <submittedName>
        <fullName evidence="2">Uncharacterized protein</fullName>
    </submittedName>
</protein>
<dbReference type="EMBL" id="JAPMOS010000016">
    <property type="protein sequence ID" value="KAJ4459961.1"/>
    <property type="molecule type" value="Genomic_DNA"/>
</dbReference>
<evidence type="ECO:0000313" key="3">
    <source>
        <dbReference type="Proteomes" id="UP001141327"/>
    </source>
</evidence>
<feature type="transmembrane region" description="Helical" evidence="1">
    <location>
        <begin position="222"/>
        <end position="244"/>
    </location>
</feature>
<feature type="transmembrane region" description="Helical" evidence="1">
    <location>
        <begin position="103"/>
        <end position="129"/>
    </location>
</feature>
<proteinExistence type="predicted"/>
<keyword evidence="1" id="KW-1133">Transmembrane helix</keyword>
<evidence type="ECO:0000256" key="1">
    <source>
        <dbReference type="SAM" id="Phobius"/>
    </source>
</evidence>
<keyword evidence="3" id="KW-1185">Reference proteome</keyword>
<feature type="transmembrane region" description="Helical" evidence="1">
    <location>
        <begin position="135"/>
        <end position="157"/>
    </location>
</feature>
<reference evidence="2" key="1">
    <citation type="journal article" date="2022" name="bioRxiv">
        <title>Genomics of Preaxostyla Flagellates Illuminates Evolutionary Transitions and the Path Towards Mitochondrial Loss.</title>
        <authorList>
            <person name="Novak L.V.F."/>
            <person name="Treitli S.C."/>
            <person name="Pyrih J."/>
            <person name="Halakuc P."/>
            <person name="Pipaliya S.V."/>
            <person name="Vacek V."/>
            <person name="Brzon O."/>
            <person name="Soukal P."/>
            <person name="Eme L."/>
            <person name="Dacks J.B."/>
            <person name="Karnkowska A."/>
            <person name="Elias M."/>
            <person name="Hampl V."/>
        </authorList>
    </citation>
    <scope>NUCLEOTIDE SEQUENCE</scope>
    <source>
        <strain evidence="2">RCP-MX</strain>
    </source>
</reference>
<organism evidence="2 3">
    <name type="scientific">Paratrimastix pyriformis</name>
    <dbReference type="NCBI Taxonomy" id="342808"/>
    <lineage>
        <taxon>Eukaryota</taxon>
        <taxon>Metamonada</taxon>
        <taxon>Preaxostyla</taxon>
        <taxon>Paratrimastigidae</taxon>
        <taxon>Paratrimastix</taxon>
    </lineage>
</organism>
<evidence type="ECO:0000313" key="2">
    <source>
        <dbReference type="EMBL" id="KAJ4459961.1"/>
    </source>
</evidence>
<comment type="caution">
    <text evidence="2">The sequence shown here is derived from an EMBL/GenBank/DDBJ whole genome shotgun (WGS) entry which is preliminary data.</text>
</comment>
<name>A0ABQ8UPJ3_9EUKA</name>
<gene>
    <name evidence="2" type="ORF">PAPYR_4036</name>
</gene>
<feature type="transmembrane region" description="Helical" evidence="1">
    <location>
        <begin position="164"/>
        <end position="184"/>
    </location>
</feature>